<feature type="transmembrane region" description="Helical" evidence="1">
    <location>
        <begin position="293"/>
        <end position="312"/>
    </location>
</feature>
<keyword evidence="1" id="KW-0472">Membrane</keyword>
<sequence>MKQQIRTQGLCVILFVLLSTDLVIRPFSQRAGVRAQVYVPAAFLAGLLVLALTYPLVRAMDQSPVRERLKACWTHSVWAAPFAFVFAFGAVQALMRGSIFLQYISDESAPKWISAALMLAIAWYAMRCGVETLLRVCGILFWLFCISVVLLLISNVQEMRFYHLALRPFSASEVFSAAFKGVSVSAQIPLFLWFSASGTRRAQKGYSAAILAAMVLAAVFSTVSEMVLGTQAQMQNQTVYALSRLGSISVMQRLDAMHCAVWMMMEITKVCAFAVGLRSALQFFLPQWNTERLCAGALSLLVVMFLLCYGLQDLQRQWVETALSAAVLVLAAYQIQRQRRKANESNHGA</sequence>
<gene>
    <name evidence="2" type="ORF">H9698_10990</name>
</gene>
<reference evidence="2" key="2">
    <citation type="submission" date="2021-04" db="EMBL/GenBank/DDBJ databases">
        <authorList>
            <person name="Gilroy R."/>
        </authorList>
    </citation>
    <scope>NUCLEOTIDE SEQUENCE</scope>
    <source>
        <strain evidence="2">5933</strain>
    </source>
</reference>
<keyword evidence="1" id="KW-0812">Transmembrane</keyword>
<dbReference type="InterPro" id="IPR004761">
    <property type="entry name" value="Spore_GerAB"/>
</dbReference>
<name>A0A9D2TKD6_9FIRM</name>
<dbReference type="Proteomes" id="UP000823918">
    <property type="component" value="Unassembled WGS sequence"/>
</dbReference>
<feature type="transmembrane region" description="Helical" evidence="1">
    <location>
        <begin position="174"/>
        <end position="194"/>
    </location>
</feature>
<feature type="transmembrane region" description="Helical" evidence="1">
    <location>
        <begin position="109"/>
        <end position="126"/>
    </location>
</feature>
<feature type="transmembrane region" description="Helical" evidence="1">
    <location>
        <begin position="38"/>
        <end position="57"/>
    </location>
</feature>
<evidence type="ECO:0000313" key="3">
    <source>
        <dbReference type="Proteomes" id="UP000823918"/>
    </source>
</evidence>
<feature type="transmembrane region" description="Helical" evidence="1">
    <location>
        <begin position="133"/>
        <end position="154"/>
    </location>
</feature>
<reference evidence="2" key="1">
    <citation type="journal article" date="2021" name="PeerJ">
        <title>Extensive microbial diversity within the chicken gut microbiome revealed by metagenomics and culture.</title>
        <authorList>
            <person name="Gilroy R."/>
            <person name="Ravi A."/>
            <person name="Getino M."/>
            <person name="Pursley I."/>
            <person name="Horton D.L."/>
            <person name="Alikhan N.F."/>
            <person name="Baker D."/>
            <person name="Gharbi K."/>
            <person name="Hall N."/>
            <person name="Watson M."/>
            <person name="Adriaenssens E.M."/>
            <person name="Foster-Nyarko E."/>
            <person name="Jarju S."/>
            <person name="Secka A."/>
            <person name="Antonio M."/>
            <person name="Oren A."/>
            <person name="Chaudhuri R.R."/>
            <person name="La Ragione R."/>
            <person name="Hildebrand F."/>
            <person name="Pallen M.J."/>
        </authorList>
    </citation>
    <scope>NUCLEOTIDE SEQUENCE</scope>
    <source>
        <strain evidence="2">5933</strain>
    </source>
</reference>
<feature type="transmembrane region" description="Helical" evidence="1">
    <location>
        <begin position="78"/>
        <end position="103"/>
    </location>
</feature>
<accession>A0A9D2TKD6</accession>
<dbReference type="GO" id="GO:0009847">
    <property type="term" value="P:spore germination"/>
    <property type="evidence" value="ECO:0007669"/>
    <property type="project" value="InterPro"/>
</dbReference>
<dbReference type="GO" id="GO:0016020">
    <property type="term" value="C:membrane"/>
    <property type="evidence" value="ECO:0007669"/>
    <property type="project" value="InterPro"/>
</dbReference>
<protein>
    <submittedName>
        <fullName evidence="2">Spore germination protein</fullName>
    </submittedName>
</protein>
<organism evidence="2 3">
    <name type="scientific">Candidatus Ruthenibacterium merdavium</name>
    <dbReference type="NCBI Taxonomy" id="2838752"/>
    <lineage>
        <taxon>Bacteria</taxon>
        <taxon>Bacillati</taxon>
        <taxon>Bacillota</taxon>
        <taxon>Clostridia</taxon>
        <taxon>Eubacteriales</taxon>
        <taxon>Oscillospiraceae</taxon>
        <taxon>Ruthenibacterium</taxon>
    </lineage>
</organism>
<evidence type="ECO:0000313" key="2">
    <source>
        <dbReference type="EMBL" id="HJC73299.1"/>
    </source>
</evidence>
<dbReference type="EMBL" id="DWWA01000054">
    <property type="protein sequence ID" value="HJC73299.1"/>
    <property type="molecule type" value="Genomic_DNA"/>
</dbReference>
<comment type="caution">
    <text evidence="2">The sequence shown here is derived from an EMBL/GenBank/DDBJ whole genome shotgun (WGS) entry which is preliminary data.</text>
</comment>
<feature type="transmembrane region" description="Helical" evidence="1">
    <location>
        <begin position="206"/>
        <end position="224"/>
    </location>
</feature>
<keyword evidence="1" id="KW-1133">Transmembrane helix</keyword>
<feature type="transmembrane region" description="Helical" evidence="1">
    <location>
        <begin position="318"/>
        <end position="335"/>
    </location>
</feature>
<dbReference type="Pfam" id="PF03845">
    <property type="entry name" value="Spore_permease"/>
    <property type="match status" value="1"/>
</dbReference>
<feature type="transmembrane region" description="Helical" evidence="1">
    <location>
        <begin position="260"/>
        <end position="281"/>
    </location>
</feature>
<evidence type="ECO:0000256" key="1">
    <source>
        <dbReference type="SAM" id="Phobius"/>
    </source>
</evidence>
<proteinExistence type="predicted"/>
<dbReference type="AlphaFoldDB" id="A0A9D2TKD6"/>